<organism evidence="2 3">
    <name type="scientific">Phialocephala subalpina</name>
    <dbReference type="NCBI Taxonomy" id="576137"/>
    <lineage>
        <taxon>Eukaryota</taxon>
        <taxon>Fungi</taxon>
        <taxon>Dikarya</taxon>
        <taxon>Ascomycota</taxon>
        <taxon>Pezizomycotina</taxon>
        <taxon>Leotiomycetes</taxon>
        <taxon>Helotiales</taxon>
        <taxon>Mollisiaceae</taxon>
        <taxon>Phialocephala</taxon>
        <taxon>Phialocephala fortinii species complex</taxon>
    </lineage>
</organism>
<reference evidence="2 3" key="1">
    <citation type="submission" date="2016-03" db="EMBL/GenBank/DDBJ databases">
        <authorList>
            <person name="Ploux O."/>
        </authorList>
    </citation>
    <scope>NUCLEOTIDE SEQUENCE [LARGE SCALE GENOMIC DNA]</scope>
    <source>
        <strain evidence="2 3">UAMH 11012</strain>
    </source>
</reference>
<protein>
    <recommendedName>
        <fullName evidence="1">ABC toxin N-terminal domain-containing protein</fullName>
    </recommendedName>
</protein>
<name>A0A1L7XHJ4_9HELO</name>
<dbReference type="OrthoDB" id="4940706at2759"/>
<dbReference type="STRING" id="576137.A0A1L7XHJ4"/>
<dbReference type="Proteomes" id="UP000184330">
    <property type="component" value="Unassembled WGS sequence"/>
</dbReference>
<proteinExistence type="predicted"/>
<accession>A0A1L7XHJ4</accession>
<gene>
    <name evidence="2" type="ORF">PAC_14324</name>
</gene>
<sequence length="151" mass="17356">MCPCFQTSRLKQATSSVQLFIQRCFFGLEGDDSNLQNLDRNRWNWMSKYRVRQANREVFLCPENYMVSSLRDDKTPFYQVLDSELLLKDVILDTVLDAVKNYLYSVDEVANLQVVRLFLEDTAATTAGSGATPATIHAFGRTPHSPHVYFY</sequence>
<evidence type="ECO:0000259" key="1">
    <source>
        <dbReference type="Pfam" id="PF20220"/>
    </source>
</evidence>
<feature type="domain" description="ABC toxin N-terminal" evidence="1">
    <location>
        <begin position="1"/>
        <end position="81"/>
    </location>
</feature>
<keyword evidence="3" id="KW-1185">Reference proteome</keyword>
<dbReference type="InterPro" id="IPR046839">
    <property type="entry name" value="ABC_toxin_N"/>
</dbReference>
<dbReference type="AlphaFoldDB" id="A0A1L7XHJ4"/>
<evidence type="ECO:0000313" key="3">
    <source>
        <dbReference type="Proteomes" id="UP000184330"/>
    </source>
</evidence>
<evidence type="ECO:0000313" key="2">
    <source>
        <dbReference type="EMBL" id="CZR64426.1"/>
    </source>
</evidence>
<dbReference type="EMBL" id="FJOG01000026">
    <property type="protein sequence ID" value="CZR64426.1"/>
    <property type="molecule type" value="Genomic_DNA"/>
</dbReference>
<dbReference type="Pfam" id="PF20220">
    <property type="entry name" value="ABC_toxin_N"/>
    <property type="match status" value="1"/>
</dbReference>